<protein>
    <recommendedName>
        <fullName evidence="6">Reverse transcriptase domain-containing protein</fullName>
    </recommendedName>
</protein>
<evidence type="ECO:0000256" key="1">
    <source>
        <dbReference type="SAM" id="MobiDB-lite"/>
    </source>
</evidence>
<dbReference type="InterPro" id="IPR000477">
    <property type="entry name" value="RT_dom"/>
</dbReference>
<dbReference type="InterPro" id="IPR006912">
    <property type="entry name" value="Harbinger_derived_prot"/>
</dbReference>
<dbReference type="Pfam" id="PF00078">
    <property type="entry name" value="RVT_1"/>
    <property type="match status" value="1"/>
</dbReference>
<feature type="domain" description="Reverse transcriptase" evidence="2">
    <location>
        <begin position="62"/>
        <end position="154"/>
    </location>
</feature>
<reference evidence="4 5" key="1">
    <citation type="journal article" date="2021" name="Plant Biotechnol. J.">
        <title>Multi-omics assisted identification of the key and species-specific regulatory components of drought-tolerant mechanisms in Gossypium stocksii.</title>
        <authorList>
            <person name="Yu D."/>
            <person name="Ke L."/>
            <person name="Zhang D."/>
            <person name="Wu Y."/>
            <person name="Sun Y."/>
            <person name="Mei J."/>
            <person name="Sun J."/>
            <person name="Sun Y."/>
        </authorList>
    </citation>
    <scope>NUCLEOTIDE SEQUENCE [LARGE SCALE GENOMIC DNA]</scope>
    <source>
        <strain evidence="5">cv. E1</strain>
        <tissue evidence="4">Leaf</tissue>
    </source>
</reference>
<dbReference type="EMBL" id="JAIQCV010000010">
    <property type="protein sequence ID" value="KAH1056513.1"/>
    <property type="molecule type" value="Genomic_DNA"/>
</dbReference>
<evidence type="ECO:0008006" key="6">
    <source>
        <dbReference type="Google" id="ProtNLM"/>
    </source>
</evidence>
<dbReference type="PANTHER" id="PTHR46929:SF23">
    <property type="entry name" value="L10-INTERACTING MYB DOMAIN-CONTAINING PROTEIN-LIKE"/>
    <property type="match status" value="1"/>
</dbReference>
<feature type="domain" description="Myb/SANT-like" evidence="3">
    <location>
        <begin position="304"/>
        <end position="355"/>
    </location>
</feature>
<evidence type="ECO:0000313" key="5">
    <source>
        <dbReference type="Proteomes" id="UP000828251"/>
    </source>
</evidence>
<gene>
    <name evidence="4" type="ORF">J1N35_034578</name>
</gene>
<organism evidence="4 5">
    <name type="scientific">Gossypium stocksii</name>
    <dbReference type="NCBI Taxonomy" id="47602"/>
    <lineage>
        <taxon>Eukaryota</taxon>
        <taxon>Viridiplantae</taxon>
        <taxon>Streptophyta</taxon>
        <taxon>Embryophyta</taxon>
        <taxon>Tracheophyta</taxon>
        <taxon>Spermatophyta</taxon>
        <taxon>Magnoliopsida</taxon>
        <taxon>eudicotyledons</taxon>
        <taxon>Gunneridae</taxon>
        <taxon>Pentapetalae</taxon>
        <taxon>rosids</taxon>
        <taxon>malvids</taxon>
        <taxon>Malvales</taxon>
        <taxon>Malvaceae</taxon>
        <taxon>Malvoideae</taxon>
        <taxon>Gossypium</taxon>
    </lineage>
</organism>
<dbReference type="GO" id="GO:0046872">
    <property type="term" value="F:metal ion binding"/>
    <property type="evidence" value="ECO:0007669"/>
    <property type="project" value="UniProtKB-KW"/>
</dbReference>
<evidence type="ECO:0000259" key="3">
    <source>
        <dbReference type="Pfam" id="PF12776"/>
    </source>
</evidence>
<dbReference type="AlphaFoldDB" id="A0A9D3ZQA0"/>
<dbReference type="PANTHER" id="PTHR46929">
    <property type="entry name" value="EXPRESSED PROTEIN"/>
    <property type="match status" value="1"/>
</dbReference>
<comment type="caution">
    <text evidence="4">The sequence shown here is derived from an EMBL/GenBank/DDBJ whole genome shotgun (WGS) entry which is preliminary data.</text>
</comment>
<proteinExistence type="predicted"/>
<accession>A0A9D3ZQA0</accession>
<dbReference type="Pfam" id="PF04827">
    <property type="entry name" value="Plant_tran"/>
    <property type="match status" value="1"/>
</dbReference>
<dbReference type="Proteomes" id="UP000828251">
    <property type="component" value="Unassembled WGS sequence"/>
</dbReference>
<name>A0A9D3ZQA0_9ROSI</name>
<dbReference type="OrthoDB" id="1301570at2759"/>
<evidence type="ECO:0000313" key="4">
    <source>
        <dbReference type="EMBL" id="KAH1056513.1"/>
    </source>
</evidence>
<sequence length="513" mass="59072">MAPLKAPSNDGFRVAFFQNQGDNIGGAICEWVKKVFEGGTIDPEFNNTLILLIPKVPNLENFSQFRHISICFVLYKLVMKIIANKFKSIFSKITDQEQAGFIAGRNIIDNVIIAQEVLHSMRSKKKSQWMVIKIDLEKAYDRVRWDFVEASLNAAGKYYLVDVGYGIRNGYITPYRGVRYHLKEFSAQRLKNAKELFNLCHSSLQITIERVFGILKKRFRVLDAKPFWNFQTQVDIVLACCIIHNHIIGVNPSDLLNQGLYEEPESDLIYQVLQSEKREKKQENGLLREMKLHKLCGLIIWLKILEEAQKGNKPSNTFKAVSINRVAEAIFERFQVQYDVKHVENHLRTAHKKYEPFLNKSIDHYDEMALVVGKDMATGSFARTFADIDLDDGNQDSVPIDYENEETEEVRTKVSSSGTSKHKRKNAQESVVDEQIKFVGEQLGKITNALEQFTADKTPHLYEEVMLMDEEGFDDGFLCSMFDYLVSHESEAKAFLVKSKKHRKIWLQKFSQG</sequence>
<feature type="region of interest" description="Disordered" evidence="1">
    <location>
        <begin position="405"/>
        <end position="427"/>
    </location>
</feature>
<keyword evidence="5" id="KW-1185">Reference proteome</keyword>
<dbReference type="InterPro" id="IPR024752">
    <property type="entry name" value="Myb/SANT-like_dom"/>
</dbReference>
<dbReference type="Pfam" id="PF12776">
    <property type="entry name" value="Myb_DNA-bind_3"/>
    <property type="match status" value="1"/>
</dbReference>
<evidence type="ECO:0000259" key="2">
    <source>
        <dbReference type="Pfam" id="PF00078"/>
    </source>
</evidence>